<evidence type="ECO:0000256" key="2">
    <source>
        <dbReference type="ARBA" id="ARBA00023108"/>
    </source>
</evidence>
<dbReference type="RefSeq" id="XP_027849189.2">
    <property type="nucleotide sequence ID" value="XM_027993388.2"/>
</dbReference>
<keyword evidence="2" id="KW-0090">Biological rhythms</keyword>
<protein>
    <submittedName>
        <fullName evidence="5">Clock-controlled 2</fullName>
    </submittedName>
</protein>
<dbReference type="FunFam" id="3.15.10.30:FF:000001">
    <property type="entry name" value="Takeout-like protein 1"/>
    <property type="match status" value="1"/>
</dbReference>
<evidence type="ECO:0000313" key="5">
    <source>
        <dbReference type="EMBL" id="XCD14293.1"/>
    </source>
</evidence>
<reference evidence="5" key="1">
    <citation type="submission" date="2023-06" db="EMBL/GenBank/DDBJ databases">
        <authorList>
            <person name="Liu W."/>
        </authorList>
    </citation>
    <scope>NUCLEOTIDE SEQUENCE</scope>
</reference>
<comment type="similarity">
    <text evidence="3">Belongs to the TO family.</text>
</comment>
<evidence type="ECO:0000256" key="1">
    <source>
        <dbReference type="ARBA" id="ARBA00022729"/>
    </source>
</evidence>
<dbReference type="PANTHER" id="PTHR11008:SF41">
    <property type="entry name" value="RE70318P"/>
    <property type="match status" value="1"/>
</dbReference>
<dbReference type="PANTHER" id="PTHR11008">
    <property type="entry name" value="PROTEIN TAKEOUT-LIKE PROTEIN"/>
    <property type="match status" value="1"/>
</dbReference>
<evidence type="ECO:0000256" key="4">
    <source>
        <dbReference type="SAM" id="SignalP"/>
    </source>
</evidence>
<feature type="signal peptide" evidence="4">
    <location>
        <begin position="1"/>
        <end position="21"/>
    </location>
</feature>
<accession>A0AAU8BDF5</accession>
<feature type="chain" id="PRO_5043403473" evidence="4">
    <location>
        <begin position="22"/>
        <end position="248"/>
    </location>
</feature>
<proteinExistence type="evidence at transcript level"/>
<dbReference type="AlphaFoldDB" id="A0AAU8BDF5"/>
<sequence>MANSSYATIIIMVLCVNNVFSKLKPIPDYLHICRRSNPDIPKCIIESAYSLRSKLAEGIPEFDVAPMDPMLINTLIPTNGNGLKIETTNLLVTGTSNFTITHLIADIDKQKYNFQVRFPHMHVMGNYSIDGQIARMVIKGRGDFDLDIYGVKCNVSLLGNVIDIDGLNYIRFHHISLRIAINRGSIELRNLFGGDKNLGEVLNLAINANFVMFFMELRPIIQKVLEEFVLDTVEKLTQHFTYEQLFPD</sequence>
<name>A0AAU8BDF5_APHGO</name>
<dbReference type="Pfam" id="PF06585">
    <property type="entry name" value="JHBP"/>
    <property type="match status" value="1"/>
</dbReference>
<dbReference type="EMBL" id="OR160347">
    <property type="protein sequence ID" value="XCD14293.1"/>
    <property type="molecule type" value="mRNA"/>
</dbReference>
<dbReference type="InterPro" id="IPR010562">
    <property type="entry name" value="Haemolymph_juvenile_hormone-bd"/>
</dbReference>
<dbReference type="GO" id="GO:0005615">
    <property type="term" value="C:extracellular space"/>
    <property type="evidence" value="ECO:0007669"/>
    <property type="project" value="TreeGrafter"/>
</dbReference>
<reference evidence="5" key="2">
    <citation type="journal article" date="2024" name="Int. J. Biol. Macromol.">
        <title>Silencing the rhythm gene AgCLK-1 reduced feeding of Aphis gossypii.</title>
        <authorList>
            <person name="Liu W."/>
            <person name="Yu Q."/>
            <person name="Wang C."/>
            <person name="Zhu X."/>
            <person name="Wang L."/>
            <person name="Zhang K."/>
            <person name="Li D."/>
            <person name="Ji J."/>
            <person name="Luo J."/>
            <person name="Cui J."/>
            <person name="Gao X."/>
        </authorList>
    </citation>
    <scope>NUCLEOTIDE SEQUENCE</scope>
</reference>
<dbReference type="KEGG" id="ags:114128806"/>
<organism evidence="5">
    <name type="scientific">Aphis gossypii</name>
    <name type="common">Cotton aphid</name>
    <dbReference type="NCBI Taxonomy" id="80765"/>
    <lineage>
        <taxon>Eukaryota</taxon>
        <taxon>Metazoa</taxon>
        <taxon>Ecdysozoa</taxon>
        <taxon>Arthropoda</taxon>
        <taxon>Hexapoda</taxon>
        <taxon>Insecta</taxon>
        <taxon>Pterygota</taxon>
        <taxon>Neoptera</taxon>
        <taxon>Paraneoptera</taxon>
        <taxon>Hemiptera</taxon>
        <taxon>Sternorrhyncha</taxon>
        <taxon>Aphidomorpha</taxon>
        <taxon>Aphidoidea</taxon>
        <taxon>Aphididae</taxon>
        <taxon>Aphidini</taxon>
        <taxon>Aphis</taxon>
        <taxon>Aphis</taxon>
    </lineage>
</organism>
<dbReference type="GeneID" id="114128806"/>
<dbReference type="SMART" id="SM00700">
    <property type="entry name" value="JHBP"/>
    <property type="match status" value="1"/>
</dbReference>
<keyword evidence="1 4" id="KW-0732">Signal</keyword>
<evidence type="ECO:0000256" key="3">
    <source>
        <dbReference type="ARBA" id="ARBA00060902"/>
    </source>
</evidence>
<dbReference type="GO" id="GO:0007623">
    <property type="term" value="P:circadian rhythm"/>
    <property type="evidence" value="ECO:0007669"/>
    <property type="project" value="UniProtKB-ARBA"/>
</dbReference>
<dbReference type="Gene3D" id="3.15.10.30">
    <property type="entry name" value="Haemolymph juvenile hormone binding protein"/>
    <property type="match status" value="1"/>
</dbReference>
<dbReference type="InterPro" id="IPR038606">
    <property type="entry name" value="To_sf"/>
</dbReference>